<dbReference type="Proteomes" id="UP001589562">
    <property type="component" value="Unassembled WGS sequence"/>
</dbReference>
<keyword evidence="1" id="KW-1133">Transmembrane helix</keyword>
<keyword evidence="4" id="KW-1185">Reference proteome</keyword>
<feature type="transmembrane region" description="Helical" evidence="1">
    <location>
        <begin position="374"/>
        <end position="391"/>
    </location>
</feature>
<organism evidence="3 4">
    <name type="scientific">Flavobacterium gyeonganense</name>
    <dbReference type="NCBI Taxonomy" id="1310418"/>
    <lineage>
        <taxon>Bacteria</taxon>
        <taxon>Pseudomonadati</taxon>
        <taxon>Bacteroidota</taxon>
        <taxon>Flavobacteriia</taxon>
        <taxon>Flavobacteriales</taxon>
        <taxon>Flavobacteriaceae</taxon>
        <taxon>Flavobacterium</taxon>
    </lineage>
</organism>
<dbReference type="RefSeq" id="WP_278011880.1">
    <property type="nucleotide sequence ID" value="NZ_CP121112.1"/>
</dbReference>
<dbReference type="EMBL" id="JBHMFE010000014">
    <property type="protein sequence ID" value="MFB9109189.1"/>
    <property type="molecule type" value="Genomic_DNA"/>
</dbReference>
<dbReference type="InterPro" id="IPR025235">
    <property type="entry name" value="DUF4178"/>
</dbReference>
<feature type="domain" description="DUF4178" evidence="2">
    <location>
        <begin position="57"/>
        <end position="189"/>
    </location>
</feature>
<evidence type="ECO:0000313" key="4">
    <source>
        <dbReference type="Proteomes" id="UP001589562"/>
    </source>
</evidence>
<comment type="caution">
    <text evidence="3">The sequence shown here is derived from an EMBL/GenBank/DDBJ whole genome shotgun (WGS) entry which is preliminary data.</text>
</comment>
<dbReference type="Pfam" id="PF13785">
    <property type="entry name" value="DUF4178"/>
    <property type="match status" value="1"/>
</dbReference>
<gene>
    <name evidence="3" type="ORF">ACFFVK_11425</name>
</gene>
<evidence type="ECO:0000313" key="3">
    <source>
        <dbReference type="EMBL" id="MFB9109189.1"/>
    </source>
</evidence>
<reference evidence="3 4" key="1">
    <citation type="submission" date="2024-09" db="EMBL/GenBank/DDBJ databases">
        <authorList>
            <person name="Sun Q."/>
            <person name="Mori K."/>
        </authorList>
    </citation>
    <scope>NUCLEOTIDE SEQUENCE [LARGE SCALE GENOMIC DNA]</scope>
    <source>
        <strain evidence="3 4">CECT 8365</strain>
    </source>
</reference>
<accession>A0ABV5HBA7</accession>
<protein>
    <submittedName>
        <fullName evidence="3">DUF4178 domain-containing protein</fullName>
    </submittedName>
</protein>
<keyword evidence="1" id="KW-0472">Membrane</keyword>
<proteinExistence type="predicted"/>
<name>A0ABV5HBA7_9FLAO</name>
<sequence>MKIPCYDCNTETELEVGFEVVNFVCPKCRSLYILDDQGNFRRKSKYKLPDNDFPLAIGDIGFLKGSEYKVTGILVKNVHPNYSWTEFILQNEAKEFLYLSLSNGHWILLTEMEETFGVKSHPLALEHENEDYDIYEYSDAEIINAQGFFDFELPVNQLIHLVEYIKPPFMISVERMNKIETAFYGEYIKKSEIKKSFKNIIMPYQSGVNMIQPYRFDLRNTAVIFCLFALLIITANWYIYKDQFEQNVFSKTIKFSEFDNKEVTSDAFILKGGSAPLTIKVSTSVDNSWANLNVALVNEDTNDEIYANKDIEYYHGFSDGERWTEGSSSEEFNICGVKAGKYHLLITPMKAPEDINNSEMRVNVVWNEPSSRNVWLVIIGMIVIYFIIRFLKLNFEKERWSDSSYSKYE</sequence>
<evidence type="ECO:0000256" key="1">
    <source>
        <dbReference type="SAM" id="Phobius"/>
    </source>
</evidence>
<feature type="transmembrane region" description="Helical" evidence="1">
    <location>
        <begin position="222"/>
        <end position="240"/>
    </location>
</feature>
<evidence type="ECO:0000259" key="2">
    <source>
        <dbReference type="Pfam" id="PF13785"/>
    </source>
</evidence>
<keyword evidence="1" id="KW-0812">Transmembrane</keyword>